<reference evidence="1 2" key="1">
    <citation type="submission" date="2019-12" db="EMBL/GenBank/DDBJ databases">
        <authorList>
            <person name="Huq M.A."/>
        </authorList>
    </citation>
    <scope>NUCLEOTIDE SEQUENCE [LARGE SCALE GENOMIC DNA]</scope>
    <source>
        <strain evidence="1 2">MAH-20</strain>
    </source>
</reference>
<accession>A0A6I4J5A6</accession>
<dbReference type="EMBL" id="WQMS01000022">
    <property type="protein sequence ID" value="MVO79526.1"/>
    <property type="molecule type" value="Genomic_DNA"/>
</dbReference>
<keyword evidence="2" id="KW-1185">Reference proteome</keyword>
<gene>
    <name evidence="1" type="ORF">GON01_16460</name>
</gene>
<organism evidence="1 2">
    <name type="scientific">Sphingomonas horti</name>
    <dbReference type="NCBI Taxonomy" id="2682842"/>
    <lineage>
        <taxon>Bacteria</taxon>
        <taxon>Pseudomonadati</taxon>
        <taxon>Pseudomonadota</taxon>
        <taxon>Alphaproteobacteria</taxon>
        <taxon>Sphingomonadales</taxon>
        <taxon>Sphingomonadaceae</taxon>
        <taxon>Sphingomonas</taxon>
    </lineage>
</organism>
<dbReference type="AlphaFoldDB" id="A0A6I4J5A6"/>
<comment type="caution">
    <text evidence="1">The sequence shown here is derived from an EMBL/GenBank/DDBJ whole genome shotgun (WGS) entry which is preliminary data.</text>
</comment>
<sequence>MAEAQDRRHLAHLDVRQVDAPALWLLRVFRPTPENVSELAATLDVAVAERAGFWVGGASPNLRIGPGEWIFRDALPEALSEAREKLKLHSLTPLGAAMSAWRIDATHAPALLASGTEVDLHPRAFLAGAGVKTLFARIPVLISNRGANGFELLHDSAWLAYVSEWLAEARRSFDIAESA</sequence>
<dbReference type="Gene3D" id="3.30.70.1520">
    <property type="entry name" value="Heterotetrameric sarcosine oxidase"/>
    <property type="match status" value="1"/>
</dbReference>
<evidence type="ECO:0000313" key="2">
    <source>
        <dbReference type="Proteomes" id="UP000441389"/>
    </source>
</evidence>
<dbReference type="InterPro" id="IPR027266">
    <property type="entry name" value="TrmE/GcvT-like"/>
</dbReference>
<dbReference type="SUPFAM" id="SSF103025">
    <property type="entry name" value="Folate-binding domain"/>
    <property type="match status" value="1"/>
</dbReference>
<protein>
    <recommendedName>
        <fullName evidence="3">Sarcosine oxidase subunit gamma</fullName>
    </recommendedName>
</protein>
<name>A0A6I4J5A6_9SPHN</name>
<evidence type="ECO:0000313" key="1">
    <source>
        <dbReference type="EMBL" id="MVO79526.1"/>
    </source>
</evidence>
<evidence type="ECO:0008006" key="3">
    <source>
        <dbReference type="Google" id="ProtNLM"/>
    </source>
</evidence>
<dbReference type="Proteomes" id="UP000441389">
    <property type="component" value="Unassembled WGS sequence"/>
</dbReference>
<proteinExistence type="predicted"/>
<dbReference type="Gene3D" id="3.30.1360.120">
    <property type="entry name" value="Probable tRNA modification gtpase trme, domain 1"/>
    <property type="match status" value="1"/>
</dbReference>